<organism evidence="1 2">
    <name type="scientific">Knipowitschia caucasica</name>
    <name type="common">Caucasian dwarf goby</name>
    <name type="synonym">Pomatoschistus caucasicus</name>
    <dbReference type="NCBI Taxonomy" id="637954"/>
    <lineage>
        <taxon>Eukaryota</taxon>
        <taxon>Metazoa</taxon>
        <taxon>Chordata</taxon>
        <taxon>Craniata</taxon>
        <taxon>Vertebrata</taxon>
        <taxon>Euteleostomi</taxon>
        <taxon>Actinopterygii</taxon>
        <taxon>Neopterygii</taxon>
        <taxon>Teleostei</taxon>
        <taxon>Neoteleostei</taxon>
        <taxon>Acanthomorphata</taxon>
        <taxon>Gobiaria</taxon>
        <taxon>Gobiiformes</taxon>
        <taxon>Gobioidei</taxon>
        <taxon>Gobiidae</taxon>
        <taxon>Gobiinae</taxon>
        <taxon>Knipowitschia</taxon>
    </lineage>
</organism>
<proteinExistence type="predicted"/>
<evidence type="ECO:0000313" key="1">
    <source>
        <dbReference type="EMBL" id="CAL1595296.1"/>
    </source>
</evidence>
<gene>
    <name evidence="1" type="ORF">KC01_LOCUS24118</name>
</gene>
<accession>A0AAV2L1L8</accession>
<dbReference type="Proteomes" id="UP001497482">
    <property type="component" value="Chromosome 20"/>
</dbReference>
<dbReference type="EMBL" id="OZ035842">
    <property type="protein sequence ID" value="CAL1595296.1"/>
    <property type="molecule type" value="Genomic_DNA"/>
</dbReference>
<protein>
    <submittedName>
        <fullName evidence="1">Uncharacterized protein</fullName>
    </submittedName>
</protein>
<name>A0AAV2L1L8_KNICA</name>
<dbReference type="AlphaFoldDB" id="A0AAV2L1L8"/>
<evidence type="ECO:0000313" key="2">
    <source>
        <dbReference type="Proteomes" id="UP001497482"/>
    </source>
</evidence>
<reference evidence="1 2" key="1">
    <citation type="submission" date="2024-04" db="EMBL/GenBank/DDBJ databases">
        <authorList>
            <person name="Waldvogel A.-M."/>
            <person name="Schoenle A."/>
        </authorList>
    </citation>
    <scope>NUCLEOTIDE SEQUENCE [LARGE SCALE GENOMIC DNA]</scope>
</reference>
<keyword evidence="2" id="KW-1185">Reference proteome</keyword>
<sequence length="122" mass="13659">MSPRLATHAPTSHFAQRGPGTLFCHAHALGTRSSSSSGTAERSVWRFSQMRLLGQTRAQEEEEEEEEEEELDRCDSFIIYLIAAATFLSPRFSLYSPQCRGPVGAPFSPAHHHAPKHPKHLY</sequence>